<dbReference type="Proteomes" id="UP001281147">
    <property type="component" value="Unassembled WGS sequence"/>
</dbReference>
<keyword evidence="2" id="KW-1185">Reference proteome</keyword>
<protein>
    <submittedName>
        <fullName evidence="1">Uncharacterized protein</fullName>
    </submittedName>
</protein>
<comment type="caution">
    <text evidence="1">The sequence shown here is derived from an EMBL/GenBank/DDBJ whole genome shotgun (WGS) entry which is preliminary data.</text>
</comment>
<evidence type="ECO:0000313" key="2">
    <source>
        <dbReference type="Proteomes" id="UP001281147"/>
    </source>
</evidence>
<dbReference type="EMBL" id="JAUTXU010000272">
    <property type="protein sequence ID" value="KAK3691220.1"/>
    <property type="molecule type" value="Genomic_DNA"/>
</dbReference>
<gene>
    <name evidence="1" type="ORF">LTR37_018808</name>
</gene>
<name>A0ACC3MGA6_9PEZI</name>
<organism evidence="1 2">
    <name type="scientific">Vermiconidia calcicola</name>
    <dbReference type="NCBI Taxonomy" id="1690605"/>
    <lineage>
        <taxon>Eukaryota</taxon>
        <taxon>Fungi</taxon>
        <taxon>Dikarya</taxon>
        <taxon>Ascomycota</taxon>
        <taxon>Pezizomycotina</taxon>
        <taxon>Dothideomycetes</taxon>
        <taxon>Dothideomycetidae</taxon>
        <taxon>Mycosphaerellales</taxon>
        <taxon>Extremaceae</taxon>
        <taxon>Vermiconidia</taxon>
    </lineage>
</organism>
<reference evidence="1" key="1">
    <citation type="submission" date="2023-07" db="EMBL/GenBank/DDBJ databases">
        <title>Black Yeasts Isolated from many extreme environments.</title>
        <authorList>
            <person name="Coleine C."/>
            <person name="Stajich J.E."/>
            <person name="Selbmann L."/>
        </authorList>
    </citation>
    <scope>NUCLEOTIDE SEQUENCE</scope>
    <source>
        <strain evidence="1">CCFEE 5714</strain>
    </source>
</reference>
<accession>A0ACC3MGA6</accession>
<sequence length="337" mass="37588">MSKRKVQEVATSSSQYIANEEEEWQGFPDDEPEFAARPKRPKRAARPKEAPEPVERGGAITRVVRTDEEPELTLPRSESREASKDARIELEPMPLCGERVEQDGSEDNFEGSETVDSDTETAGVEQAGEEHDVNVLPEEGTDEATAGDIDQEGEESEESESESESEAGSDDDRYSKIMASQAGSMVGPTSTYYDSNVTERKRKDADKIIERFWGDPMRALNGMLIPKYYDFRTKKVKFTPYKDWESRMVMELSGVARLADVGIANTYLQSKVMQRVNKEKEKKAGKKGSSGRCFEPESLLSEDVTSVETTLMKLGYRERPTVTTPFATPAPGPAYHG</sequence>
<evidence type="ECO:0000313" key="1">
    <source>
        <dbReference type="EMBL" id="KAK3691220.1"/>
    </source>
</evidence>
<proteinExistence type="predicted"/>